<keyword evidence="2" id="KW-1185">Reference proteome</keyword>
<dbReference type="Proteomes" id="UP000553632">
    <property type="component" value="Unassembled WGS sequence"/>
</dbReference>
<accession>A0A7J6T9R2</accession>
<evidence type="ECO:0000313" key="2">
    <source>
        <dbReference type="Proteomes" id="UP000553632"/>
    </source>
</evidence>
<comment type="caution">
    <text evidence="1">The sequence shown here is derived from an EMBL/GenBank/DDBJ whole genome shotgun (WGS) entry which is preliminary data.</text>
</comment>
<feature type="non-terminal residue" evidence="1">
    <location>
        <position position="1"/>
    </location>
</feature>
<dbReference type="InterPro" id="IPR042468">
    <property type="entry name" value="Peptidase_C65_otubain_sub1"/>
</dbReference>
<dbReference type="Gene3D" id="3.30.200.60">
    <property type="entry name" value="Peptidase C65 Otubain, subdomain 1"/>
    <property type="match status" value="1"/>
</dbReference>
<protein>
    <submittedName>
        <fullName evidence="1">Uncharacterized protein</fullName>
    </submittedName>
</protein>
<evidence type="ECO:0000313" key="1">
    <source>
        <dbReference type="EMBL" id="KAF4741681.1"/>
    </source>
</evidence>
<dbReference type="InterPro" id="IPR019400">
    <property type="entry name" value="Peptidase_C65_otubain"/>
</dbReference>
<feature type="non-terminal residue" evidence="1">
    <location>
        <position position="127"/>
    </location>
</feature>
<dbReference type="Pfam" id="PF10275">
    <property type="entry name" value="Peptidase_C65"/>
    <property type="match status" value="1"/>
</dbReference>
<name>A0A7J6T9R2_PEROL</name>
<dbReference type="EMBL" id="JABANO010012512">
    <property type="protein sequence ID" value="KAF4741681.1"/>
    <property type="molecule type" value="Genomic_DNA"/>
</dbReference>
<organism evidence="1 2">
    <name type="scientific">Perkinsus olseni</name>
    <name type="common">Perkinsus atlanticus</name>
    <dbReference type="NCBI Taxonomy" id="32597"/>
    <lineage>
        <taxon>Eukaryota</taxon>
        <taxon>Sar</taxon>
        <taxon>Alveolata</taxon>
        <taxon>Perkinsozoa</taxon>
        <taxon>Perkinsea</taxon>
        <taxon>Perkinsida</taxon>
        <taxon>Perkinsidae</taxon>
        <taxon>Perkinsus</taxon>
    </lineage>
</organism>
<dbReference type="AlphaFoldDB" id="A0A7J6T9R2"/>
<proteinExistence type="predicted"/>
<gene>
    <name evidence="1" type="ORF">FOZ63_022222</name>
</gene>
<sequence length="127" mass="14312">SGMPLAEAALASSDAGSFDEWLDREIRTDGQEAESLAMILAASALNVRFLSVQLDRSMDTALQRYEFLPVGRSAPEETEHWDAILLFKPGHYDILYEAPVGERLFCLQNENNVIENCSYWRCKPKCP</sequence>
<reference evidence="1 2" key="1">
    <citation type="submission" date="2020-04" db="EMBL/GenBank/DDBJ databases">
        <title>Perkinsus olseni comparative genomics.</title>
        <authorList>
            <person name="Bogema D.R."/>
        </authorList>
    </citation>
    <scope>NUCLEOTIDE SEQUENCE [LARGE SCALE GENOMIC DNA]</scope>
    <source>
        <strain evidence="1 2">ATCC PRA-207</strain>
    </source>
</reference>